<comment type="similarity">
    <text evidence="1">Belongs to the round spermatid basic protein 1 family.</text>
</comment>
<dbReference type="Proteomes" id="UP000677054">
    <property type="component" value="Unassembled WGS sequence"/>
</dbReference>
<feature type="compositionally biased region" description="Low complexity" evidence="2">
    <location>
        <begin position="110"/>
        <end position="119"/>
    </location>
</feature>
<evidence type="ECO:0000256" key="2">
    <source>
        <dbReference type="SAM" id="MobiDB-lite"/>
    </source>
</evidence>
<name>A0A7R8XAR4_9CRUS</name>
<dbReference type="InterPro" id="IPR026306">
    <property type="entry name" value="RSBN1/Dpy-2/CEP530"/>
</dbReference>
<evidence type="ECO:0000256" key="1">
    <source>
        <dbReference type="ARBA" id="ARBA00010560"/>
    </source>
</evidence>
<feature type="compositionally biased region" description="Basic and acidic residues" evidence="2">
    <location>
        <begin position="180"/>
        <end position="190"/>
    </location>
</feature>
<protein>
    <recommendedName>
        <fullName evidence="5">Round spermatid basic protein 1-like protein</fullName>
    </recommendedName>
</protein>
<accession>A0A7R8XAR4</accession>
<feature type="compositionally biased region" description="Basic and acidic residues" evidence="2">
    <location>
        <begin position="58"/>
        <end position="67"/>
    </location>
</feature>
<feature type="compositionally biased region" description="Basic and acidic residues" evidence="2">
    <location>
        <begin position="158"/>
        <end position="171"/>
    </location>
</feature>
<organism evidence="3">
    <name type="scientific">Darwinula stevensoni</name>
    <dbReference type="NCBI Taxonomy" id="69355"/>
    <lineage>
        <taxon>Eukaryota</taxon>
        <taxon>Metazoa</taxon>
        <taxon>Ecdysozoa</taxon>
        <taxon>Arthropoda</taxon>
        <taxon>Crustacea</taxon>
        <taxon>Oligostraca</taxon>
        <taxon>Ostracoda</taxon>
        <taxon>Podocopa</taxon>
        <taxon>Podocopida</taxon>
        <taxon>Darwinulocopina</taxon>
        <taxon>Darwinuloidea</taxon>
        <taxon>Darwinulidae</taxon>
        <taxon>Darwinula</taxon>
    </lineage>
</organism>
<dbReference type="PANTHER" id="PTHR13354:SF11">
    <property type="entry name" value="LYSINE-SPECIFIC DEMETHYLASE 9"/>
    <property type="match status" value="1"/>
</dbReference>
<gene>
    <name evidence="3" type="ORF">DSTB1V02_LOCUS3637</name>
</gene>
<evidence type="ECO:0000313" key="3">
    <source>
        <dbReference type="EMBL" id="CAD7243723.1"/>
    </source>
</evidence>
<feature type="compositionally biased region" description="Basic and acidic residues" evidence="2">
    <location>
        <begin position="649"/>
        <end position="671"/>
    </location>
</feature>
<feature type="compositionally biased region" description="Basic and acidic residues" evidence="2">
    <location>
        <begin position="623"/>
        <end position="636"/>
    </location>
</feature>
<dbReference type="GO" id="GO:0005634">
    <property type="term" value="C:nucleus"/>
    <property type="evidence" value="ECO:0007669"/>
    <property type="project" value="InterPro"/>
</dbReference>
<dbReference type="EMBL" id="CAJPEV010000486">
    <property type="protein sequence ID" value="CAG0885762.1"/>
    <property type="molecule type" value="Genomic_DNA"/>
</dbReference>
<dbReference type="AlphaFoldDB" id="A0A7R8XAR4"/>
<dbReference type="OrthoDB" id="6020087at2759"/>
<evidence type="ECO:0000313" key="4">
    <source>
        <dbReference type="Proteomes" id="UP000677054"/>
    </source>
</evidence>
<dbReference type="PANTHER" id="PTHR13354">
    <property type="entry name" value="ROUND SPERMATID BASIC PROTEIN 1"/>
    <property type="match status" value="1"/>
</dbReference>
<dbReference type="EMBL" id="LR900003">
    <property type="protein sequence ID" value="CAD7243723.1"/>
    <property type="molecule type" value="Genomic_DNA"/>
</dbReference>
<feature type="compositionally biased region" description="Polar residues" evidence="2">
    <location>
        <begin position="71"/>
        <end position="93"/>
    </location>
</feature>
<sequence length="671" mass="75922">MASDCENVIKNCPRYERSHFKTDQRRKVNLPGLLMIDEQKSLKAGEGGTTFNVSLSDRPTKDGHPVDTLEESASQTFDRQSEPCKSSSETSEINGDKFRTSSPPLLKIESSCGSGISDDGGLHPTDEPTPSVIRSRPGHYSEETEEIKPRTRLTSNDENLKSELVESHDASAETGIPMKCEGRKEKEEGLSRGPVNGEQHVSSSRRICSKCHHRRSKVKRASIGVQCRRDKSLPISVVNRPFRPLASHTLEGKYKYGKLMHVEVDANGGGSIVHLYQEDLDSLTKEQMEDLAREFLKEVFQEDGNGAAKHVIGIVHDAARYLPDLVQYMAETHPHLTVKNGILGRNSDIETTNMEKYYEMISRAYSKGTFRAGPLHQISLVGTVHEEVGGYFPALLQKFEENVFLRRTMPWGSMSILRGMHPESSNDGPILWVRPGEQMVPAADLSKSPSKRAATNGRRTGAATEIKQLALGYMSRTSEPRETLFEDRTKSHADHVGHGLDRMTTAAVGILKAVHCGQKPDPGNRIVKDVVAFHARNFAELVHKLQLDLFEPPMSQCVQWVEDAKLNQLHREGILYARIHLRDNDIYFLPRNIIHQFRTVTAVTSIAWHVRLRQYYPELVKKERRERKEREMERGKEGKKRHRTEVGSQEEKKKKCSEKEVKEEQLKKRDT</sequence>
<proteinExistence type="inferred from homology"/>
<reference evidence="3" key="1">
    <citation type="submission" date="2020-11" db="EMBL/GenBank/DDBJ databases">
        <authorList>
            <person name="Tran Van P."/>
        </authorList>
    </citation>
    <scope>NUCLEOTIDE SEQUENCE</scope>
</reference>
<feature type="region of interest" description="Disordered" evidence="2">
    <location>
        <begin position="45"/>
        <end position="201"/>
    </location>
</feature>
<feature type="compositionally biased region" description="Basic and acidic residues" evidence="2">
    <location>
        <begin position="139"/>
        <end position="149"/>
    </location>
</feature>
<evidence type="ECO:0008006" key="5">
    <source>
        <dbReference type="Google" id="ProtNLM"/>
    </source>
</evidence>
<feature type="region of interest" description="Disordered" evidence="2">
    <location>
        <begin position="623"/>
        <end position="671"/>
    </location>
</feature>
<keyword evidence="4" id="KW-1185">Reference proteome</keyword>